<dbReference type="AlphaFoldDB" id="A0A5M3PYM5"/>
<gene>
    <name evidence="3" type="ORF">MSSD14B_16150</name>
</gene>
<dbReference type="InterPro" id="IPR053864">
    <property type="entry name" value="DUF6933"/>
</dbReference>
<proteinExistence type="predicted"/>
<evidence type="ECO:0000313" key="4">
    <source>
        <dbReference type="Proteomes" id="UP000387223"/>
    </source>
</evidence>
<organism evidence="3 4">
    <name type="scientific">Marinobacter salsuginis</name>
    <dbReference type="NCBI Taxonomy" id="418719"/>
    <lineage>
        <taxon>Bacteria</taxon>
        <taxon>Pseudomonadati</taxon>
        <taxon>Pseudomonadota</taxon>
        <taxon>Gammaproteobacteria</taxon>
        <taxon>Pseudomonadales</taxon>
        <taxon>Marinobacteraceae</taxon>
        <taxon>Marinobacter</taxon>
    </lineage>
</organism>
<comment type="caution">
    <text evidence="3">The sequence shown here is derived from an EMBL/GenBank/DDBJ whole genome shotgun (WGS) entry which is preliminary data.</text>
</comment>
<evidence type="ECO:0000256" key="1">
    <source>
        <dbReference type="SAM" id="MobiDB-lite"/>
    </source>
</evidence>
<sequence>MTGPQKGHSRKPMIRLHCTKKLLAKLPLHASGSLKPKRPLPHAANDESESPLSGWHANLLTIQRRNCVLFVHDRTRFPLLATCLTKPDFAELDWWFQDALMNTLLKSGANEAQMGAAESALAELVCDSECDRSVQATMNRMGQDLEHLIWYDRLSISDLAPYRTGAWLADRPCTVKGVKGAIWPKREMLALLDTVKR</sequence>
<evidence type="ECO:0000313" key="3">
    <source>
        <dbReference type="EMBL" id="GBO87947.1"/>
    </source>
</evidence>
<dbReference type="Pfam" id="PF22016">
    <property type="entry name" value="DUF6933"/>
    <property type="match status" value="1"/>
</dbReference>
<feature type="region of interest" description="Disordered" evidence="1">
    <location>
        <begin position="31"/>
        <end position="50"/>
    </location>
</feature>
<reference evidence="3 4" key="1">
    <citation type="journal article" date="2019" name="J. Gen. Appl. Microbiol.">
        <title>Aerobic degradation of cis-dichloroethene by the marine bacterium Marinobacter salsuginis strain 5N-3.</title>
        <authorList>
            <person name="Inoue Y."/>
            <person name="Fukunaga Y."/>
            <person name="Katsumata H."/>
            <person name="Ohji S."/>
            <person name="Hosoyama A."/>
            <person name="Mori K."/>
            <person name="Ando K."/>
        </authorList>
    </citation>
    <scope>NUCLEOTIDE SEQUENCE [LARGE SCALE GENOMIC DNA]</scope>
    <source>
        <strain evidence="3 4">NBRC 109114</strain>
    </source>
</reference>
<dbReference type="Proteomes" id="UP000387223">
    <property type="component" value="Unassembled WGS sequence"/>
</dbReference>
<feature type="domain" description="DUF6933" evidence="2">
    <location>
        <begin position="16"/>
        <end position="187"/>
    </location>
</feature>
<accession>A0A5M3PYM5</accession>
<evidence type="ECO:0000259" key="2">
    <source>
        <dbReference type="Pfam" id="PF22016"/>
    </source>
</evidence>
<dbReference type="EMBL" id="BGZI01000007">
    <property type="protein sequence ID" value="GBO87947.1"/>
    <property type="molecule type" value="Genomic_DNA"/>
</dbReference>
<name>A0A5M3PYM5_9GAMM</name>
<protein>
    <recommendedName>
        <fullName evidence="2">DUF6933 domain-containing protein</fullName>
    </recommendedName>
</protein>